<feature type="signal peptide" evidence="2">
    <location>
        <begin position="1"/>
        <end position="22"/>
    </location>
</feature>
<evidence type="ECO:0008006" key="5">
    <source>
        <dbReference type="Google" id="ProtNLM"/>
    </source>
</evidence>
<dbReference type="InterPro" id="IPR016866">
    <property type="entry name" value="UCP028069"/>
</dbReference>
<dbReference type="GeneID" id="57361738"/>
<proteinExistence type="predicted"/>
<dbReference type="EMBL" id="AUYB01000136">
    <property type="protein sequence ID" value="KZN31779.1"/>
    <property type="molecule type" value="Genomic_DNA"/>
</dbReference>
<gene>
    <name evidence="3" type="ORF">N475_04790</name>
</gene>
<dbReference type="Proteomes" id="UP000076643">
    <property type="component" value="Unassembled WGS sequence"/>
</dbReference>
<protein>
    <recommendedName>
        <fullName evidence="5">DUF3450 family protein</fullName>
    </recommendedName>
</protein>
<reference evidence="3 4" key="1">
    <citation type="submission" date="2013-07" db="EMBL/GenBank/DDBJ databases">
        <title>Comparative Genomic and Metabolomic Analysis of Twelve Strains of Pseudoalteromonas luteoviolacea.</title>
        <authorList>
            <person name="Vynne N.G."/>
            <person name="Mansson M."/>
            <person name="Gram L."/>
        </authorList>
    </citation>
    <scope>NUCLEOTIDE SEQUENCE [LARGE SCALE GENOMIC DNA]</scope>
    <source>
        <strain evidence="3 4">DSM 6061</strain>
    </source>
</reference>
<evidence type="ECO:0000313" key="3">
    <source>
        <dbReference type="EMBL" id="KZN31779.1"/>
    </source>
</evidence>
<evidence type="ECO:0000256" key="2">
    <source>
        <dbReference type="SAM" id="SignalP"/>
    </source>
</evidence>
<comment type="caution">
    <text evidence="3">The sequence shown here is derived from an EMBL/GenBank/DDBJ whole genome shotgun (WGS) entry which is preliminary data.</text>
</comment>
<evidence type="ECO:0000313" key="4">
    <source>
        <dbReference type="Proteomes" id="UP000076643"/>
    </source>
</evidence>
<feature type="coiled-coil region" evidence="1">
    <location>
        <begin position="50"/>
        <end position="87"/>
    </location>
</feature>
<keyword evidence="4" id="KW-1185">Reference proteome</keyword>
<name>A0A161ZTC8_9GAMM</name>
<dbReference type="AlphaFoldDB" id="A0A161ZTC8"/>
<organism evidence="3 4">
    <name type="scientific">Pseudoalteromonas luteoviolacea DSM 6061</name>
    <dbReference type="NCBI Taxonomy" id="1365250"/>
    <lineage>
        <taxon>Bacteria</taxon>
        <taxon>Pseudomonadati</taxon>
        <taxon>Pseudomonadota</taxon>
        <taxon>Gammaproteobacteria</taxon>
        <taxon>Alteromonadales</taxon>
        <taxon>Pseudoalteromonadaceae</taxon>
        <taxon>Pseudoalteromonas</taxon>
    </lineage>
</organism>
<feature type="chain" id="PRO_5007831097" description="DUF3450 family protein" evidence="2">
    <location>
        <begin position="23"/>
        <end position="261"/>
    </location>
</feature>
<dbReference type="PATRIC" id="fig|1365250.3.peg.4523"/>
<keyword evidence="1" id="KW-0175">Coiled coil</keyword>
<keyword evidence="2" id="KW-0732">Signal</keyword>
<sequence>MAKYLRPMLVLTFWVMCFGASANQDIQLIDQWLKLEKQQSTLNSVWAERKTKLQQQISLLQKEQQELERLLERNRSNKNEVSQQRQKLITQQAEFEEYDASLATDLDNLVNYMQSVQPRLPLPLQKKWQETLITLAPQANSNKLDSILKLFKQAYDFDDQVVFHTGLVSFSKDESKSILAEQVYLGLSQGWYISADKQYYGYGRSDNSKWHWWHGPQTTQILGTELSNAQISAVTDIIKQPTRARYVQLPLAIERRYGDKL</sequence>
<dbReference type="RefSeq" id="WP_063357954.1">
    <property type="nucleotide sequence ID" value="NZ_AQHB01000047.1"/>
</dbReference>
<evidence type="ECO:0000256" key="1">
    <source>
        <dbReference type="SAM" id="Coils"/>
    </source>
</evidence>
<accession>A0A161ZTC8</accession>
<dbReference type="Pfam" id="PF11932">
    <property type="entry name" value="DUF3450"/>
    <property type="match status" value="1"/>
</dbReference>